<gene>
    <name evidence="2" type="ORF">EK21DRAFT_109373</name>
</gene>
<evidence type="ECO:0000313" key="3">
    <source>
        <dbReference type="Proteomes" id="UP000799777"/>
    </source>
</evidence>
<evidence type="ECO:0000256" key="1">
    <source>
        <dbReference type="SAM" id="MobiDB-lite"/>
    </source>
</evidence>
<feature type="region of interest" description="Disordered" evidence="1">
    <location>
        <begin position="81"/>
        <end position="107"/>
    </location>
</feature>
<dbReference type="EMBL" id="ML978169">
    <property type="protein sequence ID" value="KAF2032921.1"/>
    <property type="molecule type" value="Genomic_DNA"/>
</dbReference>
<feature type="compositionally biased region" description="Acidic residues" evidence="1">
    <location>
        <begin position="89"/>
        <end position="107"/>
    </location>
</feature>
<accession>A0A9P4HD85</accession>
<proteinExistence type="predicted"/>
<feature type="compositionally biased region" description="Basic and acidic residues" evidence="1">
    <location>
        <begin position="142"/>
        <end position="153"/>
    </location>
</feature>
<organism evidence="2 3">
    <name type="scientific">Setomelanomma holmii</name>
    <dbReference type="NCBI Taxonomy" id="210430"/>
    <lineage>
        <taxon>Eukaryota</taxon>
        <taxon>Fungi</taxon>
        <taxon>Dikarya</taxon>
        <taxon>Ascomycota</taxon>
        <taxon>Pezizomycotina</taxon>
        <taxon>Dothideomycetes</taxon>
        <taxon>Pleosporomycetidae</taxon>
        <taxon>Pleosporales</taxon>
        <taxon>Pleosporineae</taxon>
        <taxon>Phaeosphaeriaceae</taxon>
        <taxon>Setomelanomma</taxon>
    </lineage>
</organism>
<comment type="caution">
    <text evidence="2">The sequence shown here is derived from an EMBL/GenBank/DDBJ whole genome shotgun (WGS) entry which is preliminary data.</text>
</comment>
<evidence type="ECO:0000313" key="2">
    <source>
        <dbReference type="EMBL" id="KAF2032921.1"/>
    </source>
</evidence>
<sequence length="393" mass="41690">MTSGPMLHLINTLPEHLPSPAPGQAAVRLPLKGEHVAVVGVFRYGQVDGEGVALEAAVELGVEEGECELDRVMKVEGEGEGVLEGTNSELEEPERETIAEEDDNDADTLLDCASEALELRTAEDDAGQTGGDALGATELEDVTTRDEEVKATELDADETADDETIDDVAPAEDDETTEDDEITEDDGTTEEDETSEDDGTTEEDDKVVKEDTEEDAKELLTLLDEAITEPADASQSLSKSVSIEGAQAGRLAGARSRTVCHIGSLNIGCAKYASVVPPVGHALQCTLYPELHLRSFVGQALERLSVKGVQVESLVYGQAAGVGVGVGVALLDGDRLPEDTADDELIGELDGVALLEAEELLYNDRLLDAEIMLELEATEPLLETAAASSQTFR</sequence>
<keyword evidence="3" id="KW-1185">Reference proteome</keyword>
<protein>
    <submittedName>
        <fullName evidence="2">Uncharacterized protein</fullName>
    </submittedName>
</protein>
<feature type="compositionally biased region" description="Acidic residues" evidence="1">
    <location>
        <begin position="154"/>
        <end position="215"/>
    </location>
</feature>
<feature type="region of interest" description="Disordered" evidence="1">
    <location>
        <begin position="122"/>
        <end position="215"/>
    </location>
</feature>
<name>A0A9P4HD85_9PLEO</name>
<dbReference type="Proteomes" id="UP000799777">
    <property type="component" value="Unassembled WGS sequence"/>
</dbReference>
<reference evidence="2" key="1">
    <citation type="journal article" date="2020" name="Stud. Mycol.">
        <title>101 Dothideomycetes genomes: a test case for predicting lifestyles and emergence of pathogens.</title>
        <authorList>
            <person name="Haridas S."/>
            <person name="Albert R."/>
            <person name="Binder M."/>
            <person name="Bloem J."/>
            <person name="Labutti K."/>
            <person name="Salamov A."/>
            <person name="Andreopoulos B."/>
            <person name="Baker S."/>
            <person name="Barry K."/>
            <person name="Bills G."/>
            <person name="Bluhm B."/>
            <person name="Cannon C."/>
            <person name="Castanera R."/>
            <person name="Culley D."/>
            <person name="Daum C."/>
            <person name="Ezra D."/>
            <person name="Gonzalez J."/>
            <person name="Henrissat B."/>
            <person name="Kuo A."/>
            <person name="Liang C."/>
            <person name="Lipzen A."/>
            <person name="Lutzoni F."/>
            <person name="Magnuson J."/>
            <person name="Mondo S."/>
            <person name="Nolan M."/>
            <person name="Ohm R."/>
            <person name="Pangilinan J."/>
            <person name="Park H.-J."/>
            <person name="Ramirez L."/>
            <person name="Alfaro M."/>
            <person name="Sun H."/>
            <person name="Tritt A."/>
            <person name="Yoshinaga Y."/>
            <person name="Zwiers L.-H."/>
            <person name="Turgeon B."/>
            <person name="Goodwin S."/>
            <person name="Spatafora J."/>
            <person name="Crous P."/>
            <person name="Grigoriev I."/>
        </authorList>
    </citation>
    <scope>NUCLEOTIDE SEQUENCE</scope>
    <source>
        <strain evidence="2">CBS 110217</strain>
    </source>
</reference>
<dbReference type="AlphaFoldDB" id="A0A9P4HD85"/>